<accession>A0ABN9LUP9</accession>
<name>A0ABN9LUP9_9NEOB</name>
<dbReference type="Proteomes" id="UP001176940">
    <property type="component" value="Unassembled WGS sequence"/>
</dbReference>
<evidence type="ECO:0000259" key="4">
    <source>
        <dbReference type="Pfam" id="PF07654"/>
    </source>
</evidence>
<evidence type="ECO:0000256" key="3">
    <source>
        <dbReference type="ARBA" id="ARBA00022989"/>
    </source>
</evidence>
<keyword evidence="3" id="KW-1133">Transmembrane helix</keyword>
<keyword evidence="6" id="KW-1185">Reference proteome</keyword>
<evidence type="ECO:0000313" key="6">
    <source>
        <dbReference type="Proteomes" id="UP001176940"/>
    </source>
</evidence>
<keyword evidence="3" id="KW-0472">Membrane</keyword>
<comment type="caution">
    <text evidence="5">The sequence shown here is derived from an EMBL/GenBank/DDBJ whole genome shotgun (WGS) entry which is preliminary data.</text>
</comment>
<organism evidence="5 6">
    <name type="scientific">Ranitomeya imitator</name>
    <name type="common">mimic poison frog</name>
    <dbReference type="NCBI Taxonomy" id="111125"/>
    <lineage>
        <taxon>Eukaryota</taxon>
        <taxon>Metazoa</taxon>
        <taxon>Chordata</taxon>
        <taxon>Craniata</taxon>
        <taxon>Vertebrata</taxon>
        <taxon>Euteleostomi</taxon>
        <taxon>Amphibia</taxon>
        <taxon>Batrachia</taxon>
        <taxon>Anura</taxon>
        <taxon>Neobatrachia</taxon>
        <taxon>Hyloidea</taxon>
        <taxon>Dendrobatidae</taxon>
        <taxon>Dendrobatinae</taxon>
        <taxon>Ranitomeya</taxon>
    </lineage>
</organism>
<keyword evidence="2" id="KW-0812">Transmembrane</keyword>
<evidence type="ECO:0000256" key="1">
    <source>
        <dbReference type="ARBA" id="ARBA00004479"/>
    </source>
</evidence>
<feature type="domain" description="Immunoglobulin C1-set" evidence="4">
    <location>
        <begin position="113"/>
        <end position="149"/>
    </location>
</feature>
<dbReference type="InterPro" id="IPR050160">
    <property type="entry name" value="MHC/Immunoglobulin"/>
</dbReference>
<dbReference type="InterPro" id="IPR013783">
    <property type="entry name" value="Ig-like_fold"/>
</dbReference>
<evidence type="ECO:0000313" key="5">
    <source>
        <dbReference type="EMBL" id="CAJ0951305.1"/>
    </source>
</evidence>
<gene>
    <name evidence="5" type="ORF">RIMI_LOCUS13398083</name>
</gene>
<dbReference type="EMBL" id="CAUEEQ010033074">
    <property type="protein sequence ID" value="CAJ0951305.1"/>
    <property type="molecule type" value="Genomic_DNA"/>
</dbReference>
<proteinExistence type="predicted"/>
<dbReference type="InterPro" id="IPR036179">
    <property type="entry name" value="Ig-like_dom_sf"/>
</dbReference>
<dbReference type="InterPro" id="IPR014745">
    <property type="entry name" value="MHC_II_a/b_N"/>
</dbReference>
<reference evidence="5" key="1">
    <citation type="submission" date="2023-07" db="EMBL/GenBank/DDBJ databases">
        <authorList>
            <person name="Stuckert A."/>
        </authorList>
    </citation>
    <scope>NUCLEOTIDE SEQUENCE</scope>
</reference>
<protein>
    <recommendedName>
        <fullName evidence="4">Immunoglobulin C1-set domain-containing protein</fullName>
    </recommendedName>
</protein>
<sequence>MKGVDSGAAAGYVMQEISLCSYGDDEKGNATFQYVFAFNHQYILGYNSKDNMFLPYNSIEQMMAVVRKFTTEFNTNPDMLNYVKNEEKRCKKRKEDVLEGDMKPSMEVFVPDENKDNLPLLICFVWGFYPEKIIVSWIKNNKTVVKTEDQAVQTGGNGPTSWCPSWI</sequence>
<dbReference type="SUPFAM" id="SSF48726">
    <property type="entry name" value="Immunoglobulin"/>
    <property type="match status" value="1"/>
</dbReference>
<comment type="subcellular location">
    <subcellularLocation>
        <location evidence="1">Membrane</location>
        <topology evidence="1">Single-pass type I membrane protein</topology>
    </subcellularLocation>
</comment>
<dbReference type="Gene3D" id="2.60.40.10">
    <property type="entry name" value="Immunoglobulins"/>
    <property type="match status" value="1"/>
</dbReference>
<dbReference type="PANTHER" id="PTHR19944">
    <property type="entry name" value="MHC CLASS II-RELATED"/>
    <property type="match status" value="1"/>
</dbReference>
<dbReference type="Gene3D" id="3.10.320.10">
    <property type="entry name" value="Class II Histocompatibility Antigen, M Beta Chain, Chain B, domain 1"/>
    <property type="match status" value="1"/>
</dbReference>
<evidence type="ECO:0000256" key="2">
    <source>
        <dbReference type="ARBA" id="ARBA00022692"/>
    </source>
</evidence>
<dbReference type="PANTHER" id="PTHR19944:SF65">
    <property type="entry name" value="HLA CLASS II HISTOCOMPATIBILITY ANTIGEN, DM BETA CHAIN"/>
    <property type="match status" value="1"/>
</dbReference>
<dbReference type="InterPro" id="IPR003597">
    <property type="entry name" value="Ig_C1-set"/>
</dbReference>
<dbReference type="Pfam" id="PF07654">
    <property type="entry name" value="C1-set"/>
    <property type="match status" value="1"/>
</dbReference>